<proteinExistence type="predicted"/>
<feature type="domain" description="Metallo-beta-lactamase" evidence="1">
    <location>
        <begin position="24"/>
        <end position="83"/>
    </location>
</feature>
<dbReference type="InterPro" id="IPR001279">
    <property type="entry name" value="Metallo-B-lactamas"/>
</dbReference>
<sequence length="278" mass="31566">MRFTITTLIENSKGEHLGLLNEHGLSFLIETTNRTMLFDTGKSDGYLHNAVQLGKDLSNIDTVVISHGHYDHTGGFTSLVDHITSNFKLYIHKNALQKKYSFDGTHYKYLGNSFNNTYLADNKIETHFIHEDILEIDKGIYIVSNFERVTPFEKADPRFCVEKSKHKHVLDGFEDEMILAIDTPDGLVVVLGCSHPGVINMLHTIMKRTGKSIHTIIGGTHLVHADDERIRQTIESFKKLDIQRFGISHCTGENAMHQIKEAFGDKYFHNTTGTVLFF</sequence>
<dbReference type="PANTHER" id="PTHR13754">
    <property type="entry name" value="METALLO-BETA-LACTAMASE SUPERFAMILY PROTEIN"/>
    <property type="match status" value="1"/>
</dbReference>
<keyword evidence="3" id="KW-1185">Reference proteome</keyword>
<dbReference type="InterPro" id="IPR036866">
    <property type="entry name" value="RibonucZ/Hydroxyglut_hydro"/>
</dbReference>
<dbReference type="KEGG" id="vpy:HZI73_16495"/>
<dbReference type="InterPro" id="IPR041712">
    <property type="entry name" value="DHPS-like_MBL-fold"/>
</dbReference>
<dbReference type="RefSeq" id="WP_212694479.1">
    <property type="nucleotide sequence ID" value="NZ_CP058649.1"/>
</dbReference>
<dbReference type="PANTHER" id="PTHR13754:SF13">
    <property type="entry name" value="METALLO-BETA-LACTAMASE SUPERFAMILY PROTEIN (AFU_ORTHOLOGUE AFUA_3G07630)"/>
    <property type="match status" value="1"/>
</dbReference>
<evidence type="ECO:0000259" key="1">
    <source>
        <dbReference type="Pfam" id="PF00753"/>
    </source>
</evidence>
<accession>A0A8J8MKZ7</accession>
<dbReference type="Proteomes" id="UP000683246">
    <property type="component" value="Chromosome"/>
</dbReference>
<gene>
    <name evidence="2" type="ORF">HZI73_16495</name>
</gene>
<dbReference type="AlphaFoldDB" id="A0A8J8MKZ7"/>
<evidence type="ECO:0000313" key="2">
    <source>
        <dbReference type="EMBL" id="QUI23792.1"/>
    </source>
</evidence>
<dbReference type="Pfam" id="PF00753">
    <property type="entry name" value="Lactamase_B"/>
    <property type="match status" value="1"/>
</dbReference>
<dbReference type="EMBL" id="CP058649">
    <property type="protein sequence ID" value="QUI23792.1"/>
    <property type="molecule type" value="Genomic_DNA"/>
</dbReference>
<reference evidence="2" key="1">
    <citation type="submission" date="2020-07" db="EMBL/GenBank/DDBJ databases">
        <title>Vallitalea pronyensis genome.</title>
        <authorList>
            <person name="Postec A."/>
        </authorList>
    </citation>
    <scope>NUCLEOTIDE SEQUENCE</scope>
    <source>
        <strain evidence="2">FatNI3</strain>
    </source>
</reference>
<dbReference type="Gene3D" id="3.60.15.10">
    <property type="entry name" value="Ribonuclease Z/Hydroxyacylglutathione hydrolase-like"/>
    <property type="match status" value="1"/>
</dbReference>
<dbReference type="CDD" id="cd07713">
    <property type="entry name" value="DHPS-like_MBL-fold"/>
    <property type="match status" value="1"/>
</dbReference>
<dbReference type="InterPro" id="IPR052926">
    <property type="entry name" value="Metallo-beta-lactamase_dom"/>
</dbReference>
<protein>
    <submittedName>
        <fullName evidence="2">MBL fold metallo-hydrolase</fullName>
    </submittedName>
</protein>
<name>A0A8J8MKZ7_9FIRM</name>
<evidence type="ECO:0000313" key="3">
    <source>
        <dbReference type="Proteomes" id="UP000683246"/>
    </source>
</evidence>
<dbReference type="GO" id="GO:0016740">
    <property type="term" value="F:transferase activity"/>
    <property type="evidence" value="ECO:0007669"/>
    <property type="project" value="TreeGrafter"/>
</dbReference>
<dbReference type="SUPFAM" id="SSF56281">
    <property type="entry name" value="Metallo-hydrolase/oxidoreductase"/>
    <property type="match status" value="1"/>
</dbReference>
<organism evidence="2 3">
    <name type="scientific">Vallitalea pronyensis</name>
    <dbReference type="NCBI Taxonomy" id="1348613"/>
    <lineage>
        <taxon>Bacteria</taxon>
        <taxon>Bacillati</taxon>
        <taxon>Bacillota</taxon>
        <taxon>Clostridia</taxon>
        <taxon>Lachnospirales</taxon>
        <taxon>Vallitaleaceae</taxon>
        <taxon>Vallitalea</taxon>
    </lineage>
</organism>